<keyword evidence="4" id="KW-1185">Reference proteome</keyword>
<evidence type="ECO:0000256" key="1">
    <source>
        <dbReference type="SAM" id="Phobius"/>
    </source>
</evidence>
<protein>
    <recommendedName>
        <fullName evidence="2">GRAM domain-containing protein</fullName>
    </recommendedName>
</protein>
<gene>
    <name evidence="3" type="ORF">DQQ10_03660</name>
</gene>
<dbReference type="Proteomes" id="UP000251889">
    <property type="component" value="Unassembled WGS sequence"/>
</dbReference>
<reference evidence="3 4" key="1">
    <citation type="submission" date="2018-06" db="EMBL/GenBank/DDBJ databases">
        <title>Chryseolinea flavus sp. nov., a member of the phylum Bacteroidetes isolated from soil.</title>
        <authorList>
            <person name="Li Y."/>
            <person name="Wang J."/>
        </authorList>
    </citation>
    <scope>NUCLEOTIDE SEQUENCE [LARGE SCALE GENOMIC DNA]</scope>
    <source>
        <strain evidence="3 4">SDU1-6</strain>
    </source>
</reference>
<dbReference type="InterPro" id="IPR011993">
    <property type="entry name" value="PH-like_dom_sf"/>
</dbReference>
<comment type="caution">
    <text evidence="3">The sequence shown here is derived from an EMBL/GenBank/DDBJ whole genome shotgun (WGS) entry which is preliminary data.</text>
</comment>
<keyword evidence="1" id="KW-0812">Transmembrane</keyword>
<dbReference type="Gene3D" id="2.30.29.30">
    <property type="entry name" value="Pleckstrin-homology domain (PH domain)/Phosphotyrosine-binding domain (PTB)"/>
    <property type="match status" value="1"/>
</dbReference>
<proteinExistence type="predicted"/>
<dbReference type="EMBL" id="QMFY01000001">
    <property type="protein sequence ID" value="RAW03195.1"/>
    <property type="molecule type" value="Genomic_DNA"/>
</dbReference>
<evidence type="ECO:0000313" key="4">
    <source>
        <dbReference type="Proteomes" id="UP000251889"/>
    </source>
</evidence>
<dbReference type="InterPro" id="IPR004182">
    <property type="entry name" value="GRAM"/>
</dbReference>
<name>A0A364Y9S5_9BACT</name>
<dbReference type="Pfam" id="PF02893">
    <property type="entry name" value="GRAM"/>
    <property type="match status" value="1"/>
</dbReference>
<dbReference type="OrthoDB" id="837929at2"/>
<keyword evidence="1" id="KW-1133">Transmembrane helix</keyword>
<evidence type="ECO:0000313" key="3">
    <source>
        <dbReference type="EMBL" id="RAW03195.1"/>
    </source>
</evidence>
<dbReference type="RefSeq" id="WP_112745410.1">
    <property type="nucleotide sequence ID" value="NZ_QMFY01000001.1"/>
</dbReference>
<accession>A0A364Y9S5</accession>
<feature type="domain" description="GRAM" evidence="2">
    <location>
        <begin position="85"/>
        <end position="146"/>
    </location>
</feature>
<organism evidence="3 4">
    <name type="scientific">Pseudochryseolinea flava</name>
    <dbReference type="NCBI Taxonomy" id="2059302"/>
    <lineage>
        <taxon>Bacteria</taxon>
        <taxon>Pseudomonadati</taxon>
        <taxon>Bacteroidota</taxon>
        <taxon>Cytophagia</taxon>
        <taxon>Cytophagales</taxon>
        <taxon>Fulvivirgaceae</taxon>
        <taxon>Pseudochryseolinea</taxon>
    </lineage>
</organism>
<feature type="transmembrane region" description="Helical" evidence="1">
    <location>
        <begin position="7"/>
        <end position="25"/>
    </location>
</feature>
<keyword evidence="1" id="KW-0472">Membrane</keyword>
<sequence>MKFWKTVLVIGLPTIILQFGLRLIFDDFSAGLVVSAIINGILFGITFTWFSEWFAKRQMKNIEVELQDGEDMLKEGGANHILKYEGVGGKLALTNHRLVFKSHKLNVQTHQLNIPLNQIESLSIDKSLVFLKNVLFVTFNGKKHKFIVNEPDEWVTTIIERNSLPVTT</sequence>
<dbReference type="AlphaFoldDB" id="A0A364Y9S5"/>
<evidence type="ECO:0000259" key="2">
    <source>
        <dbReference type="Pfam" id="PF02893"/>
    </source>
</evidence>
<feature type="transmembrane region" description="Helical" evidence="1">
    <location>
        <begin position="31"/>
        <end position="50"/>
    </location>
</feature>